<keyword evidence="3" id="KW-1185">Reference proteome</keyword>
<dbReference type="Proteomes" id="UP001066276">
    <property type="component" value="Chromosome 5"/>
</dbReference>
<dbReference type="AlphaFoldDB" id="A0AAV7RW67"/>
<name>A0AAV7RW67_PLEWA</name>
<gene>
    <name evidence="2" type="ORF">NDU88_009420</name>
</gene>
<dbReference type="EMBL" id="JANPWB010000009">
    <property type="protein sequence ID" value="KAJ1156702.1"/>
    <property type="molecule type" value="Genomic_DNA"/>
</dbReference>
<organism evidence="2 3">
    <name type="scientific">Pleurodeles waltl</name>
    <name type="common">Iberian ribbed newt</name>
    <dbReference type="NCBI Taxonomy" id="8319"/>
    <lineage>
        <taxon>Eukaryota</taxon>
        <taxon>Metazoa</taxon>
        <taxon>Chordata</taxon>
        <taxon>Craniata</taxon>
        <taxon>Vertebrata</taxon>
        <taxon>Euteleostomi</taxon>
        <taxon>Amphibia</taxon>
        <taxon>Batrachia</taxon>
        <taxon>Caudata</taxon>
        <taxon>Salamandroidea</taxon>
        <taxon>Salamandridae</taxon>
        <taxon>Pleurodelinae</taxon>
        <taxon>Pleurodeles</taxon>
    </lineage>
</organism>
<evidence type="ECO:0000256" key="1">
    <source>
        <dbReference type="SAM" id="MobiDB-lite"/>
    </source>
</evidence>
<reference evidence="2" key="1">
    <citation type="journal article" date="2022" name="bioRxiv">
        <title>Sequencing and chromosome-scale assembly of the giantPleurodeles waltlgenome.</title>
        <authorList>
            <person name="Brown T."/>
            <person name="Elewa A."/>
            <person name="Iarovenko S."/>
            <person name="Subramanian E."/>
            <person name="Araus A.J."/>
            <person name="Petzold A."/>
            <person name="Susuki M."/>
            <person name="Suzuki K.-i.T."/>
            <person name="Hayashi T."/>
            <person name="Toyoda A."/>
            <person name="Oliveira C."/>
            <person name="Osipova E."/>
            <person name="Leigh N.D."/>
            <person name="Simon A."/>
            <person name="Yun M.H."/>
        </authorList>
    </citation>
    <scope>NUCLEOTIDE SEQUENCE</scope>
    <source>
        <strain evidence="2">20211129_DDA</strain>
        <tissue evidence="2">Liver</tissue>
    </source>
</reference>
<proteinExistence type="predicted"/>
<evidence type="ECO:0000313" key="3">
    <source>
        <dbReference type="Proteomes" id="UP001066276"/>
    </source>
</evidence>
<comment type="caution">
    <text evidence="2">The sequence shown here is derived from an EMBL/GenBank/DDBJ whole genome shotgun (WGS) entry which is preliminary data.</text>
</comment>
<protein>
    <submittedName>
        <fullName evidence="2">Uncharacterized protein</fullName>
    </submittedName>
</protein>
<feature type="compositionally biased region" description="Polar residues" evidence="1">
    <location>
        <begin position="1"/>
        <end position="10"/>
    </location>
</feature>
<sequence length="171" mass="19435">MATKEASGSSEPGPAHSDALQKTEPTLRDIMTAIQSVKDTLETKVDTVTLELNLIKADLRKVTEKLTGAARSYALTMQQRLYDVGYKANKLLIWLDRRDPERSCMLEIDDKRGKLQQDSPTIANIFTDYYEELYHSAIHMGDTECADIRLNELEEELRVVLEEDLTVEEIT</sequence>
<evidence type="ECO:0000313" key="2">
    <source>
        <dbReference type="EMBL" id="KAJ1156702.1"/>
    </source>
</evidence>
<accession>A0AAV7RW67</accession>
<feature type="region of interest" description="Disordered" evidence="1">
    <location>
        <begin position="1"/>
        <end position="24"/>
    </location>
</feature>